<evidence type="ECO:0000259" key="8">
    <source>
        <dbReference type="SMART" id="SM01274"/>
    </source>
</evidence>
<dbReference type="GO" id="GO:0016616">
    <property type="term" value="F:oxidoreductase activity, acting on the CH-OH group of donors, NAD or NADP as acceptor"/>
    <property type="evidence" value="ECO:0007669"/>
    <property type="project" value="InterPro"/>
</dbReference>
<comment type="similarity">
    <text evidence="1 6">Belongs to the malic enzymes family.</text>
</comment>
<evidence type="ECO:0000313" key="9">
    <source>
        <dbReference type="EMBL" id="QJT08785.1"/>
    </source>
</evidence>
<dbReference type="Gene3D" id="3.40.50.10380">
    <property type="entry name" value="Malic enzyme, N-terminal domain"/>
    <property type="match status" value="1"/>
</dbReference>
<evidence type="ECO:0000313" key="12">
    <source>
        <dbReference type="Proteomes" id="UP000503251"/>
    </source>
</evidence>
<reference evidence="9 12" key="2">
    <citation type="submission" date="2019-04" db="EMBL/GenBank/DDBJ databases">
        <title>Isolation and culture of sulfate reducing bacteria from the cold seep of the South China Sea.</title>
        <authorList>
            <person name="Sun C."/>
            <person name="Liu R."/>
        </authorList>
    </citation>
    <scope>NUCLEOTIDE SEQUENCE [LARGE SCALE GENOMIC DNA]</scope>
    <source>
        <strain evidence="9 12">CS1</strain>
    </source>
</reference>
<dbReference type="RefSeq" id="WP_144233838.1">
    <property type="nucleotide sequence ID" value="NZ_CP039543.1"/>
</dbReference>
<feature type="binding site" evidence="4">
    <location>
        <position position="287"/>
    </location>
    <ligand>
        <name>(S)-malate</name>
        <dbReference type="ChEBI" id="CHEBI:15589"/>
    </ligand>
</feature>
<accession>A0A6P1ZQN8</accession>
<evidence type="ECO:0000313" key="10">
    <source>
        <dbReference type="EMBL" id="TVM36787.1"/>
    </source>
</evidence>
<dbReference type="AlphaFoldDB" id="A0A6P1ZQN8"/>
<dbReference type="PANTHER" id="PTHR43237:SF4">
    <property type="entry name" value="NADP-DEPENDENT MALIC ENZYME"/>
    <property type="match status" value="1"/>
</dbReference>
<dbReference type="SMART" id="SM01274">
    <property type="entry name" value="malic"/>
    <property type="match status" value="1"/>
</dbReference>
<keyword evidence="12" id="KW-1185">Reference proteome</keyword>
<dbReference type="Proteomes" id="UP000503251">
    <property type="component" value="Chromosome"/>
</dbReference>
<evidence type="ECO:0000256" key="4">
    <source>
        <dbReference type="PIRSR" id="PIRSR000106-2"/>
    </source>
</evidence>
<keyword evidence="2" id="KW-0560">Oxidoreductase</keyword>
<feature type="active site" description="Proton acceptor" evidence="3">
    <location>
        <position position="94"/>
    </location>
</feature>
<dbReference type="GO" id="GO:0004470">
    <property type="term" value="F:malic enzyme activity"/>
    <property type="evidence" value="ECO:0007669"/>
    <property type="project" value="InterPro"/>
</dbReference>
<dbReference type="EMBL" id="CP039543">
    <property type="protein sequence ID" value="QJT08785.1"/>
    <property type="molecule type" value="Genomic_DNA"/>
</dbReference>
<dbReference type="PIRSF" id="PIRSF000106">
    <property type="entry name" value="ME"/>
    <property type="match status" value="1"/>
</dbReference>
<dbReference type="Pfam" id="PF00390">
    <property type="entry name" value="malic"/>
    <property type="match status" value="1"/>
</dbReference>
<dbReference type="InterPro" id="IPR012301">
    <property type="entry name" value="Malic_N_dom"/>
</dbReference>
<feature type="domain" description="Malic enzyme NAD-binding" evidence="7">
    <location>
        <begin position="163"/>
        <end position="385"/>
    </location>
</feature>
<dbReference type="GO" id="GO:0051287">
    <property type="term" value="F:NAD binding"/>
    <property type="evidence" value="ECO:0007669"/>
    <property type="project" value="InterPro"/>
</dbReference>
<gene>
    <name evidence="10" type="ORF">DQK91_02385</name>
    <name evidence="9" type="ORF">E8L03_07520</name>
</gene>
<dbReference type="Gene3D" id="3.40.50.720">
    <property type="entry name" value="NAD(P)-binding Rossmann-like Domain"/>
    <property type="match status" value="1"/>
</dbReference>
<dbReference type="SUPFAM" id="SSF51735">
    <property type="entry name" value="NAD(P)-binding Rossmann-fold domains"/>
    <property type="match status" value="1"/>
</dbReference>
<dbReference type="InterPro" id="IPR045213">
    <property type="entry name" value="Malic_NAD-bd_bact_type"/>
</dbReference>
<feature type="binding site" evidence="5">
    <location>
        <position position="137"/>
    </location>
    <ligand>
        <name>a divalent metal cation</name>
        <dbReference type="ChEBI" id="CHEBI:60240"/>
    </ligand>
</feature>
<dbReference type="Proteomes" id="UP000434052">
    <property type="component" value="Unassembled WGS sequence"/>
</dbReference>
<comment type="cofactor">
    <cofactor evidence="5">
        <name>Mg(2+)</name>
        <dbReference type="ChEBI" id="CHEBI:18420"/>
    </cofactor>
    <cofactor evidence="5">
        <name>Mn(2+)</name>
        <dbReference type="ChEBI" id="CHEBI:29035"/>
    </cofactor>
    <text evidence="5">Divalent metal cations. Prefers magnesium or manganese.</text>
</comment>
<evidence type="ECO:0000256" key="2">
    <source>
        <dbReference type="ARBA" id="ARBA00023002"/>
    </source>
</evidence>
<dbReference type="CDD" id="cd05311">
    <property type="entry name" value="NAD_bind_2_malic_enz"/>
    <property type="match status" value="1"/>
</dbReference>
<dbReference type="InterPro" id="IPR051674">
    <property type="entry name" value="Malate_Decarboxylase"/>
</dbReference>
<evidence type="ECO:0000256" key="1">
    <source>
        <dbReference type="ARBA" id="ARBA00008785"/>
    </source>
</evidence>
<dbReference type="OrthoDB" id="9805787at2"/>
<evidence type="ECO:0000313" key="11">
    <source>
        <dbReference type="Proteomes" id="UP000434052"/>
    </source>
</evidence>
<keyword evidence="5 6" id="KW-0479">Metal-binding</keyword>
<dbReference type="SMART" id="SM00919">
    <property type="entry name" value="Malic_M"/>
    <property type="match status" value="1"/>
</dbReference>
<evidence type="ECO:0000259" key="7">
    <source>
        <dbReference type="SMART" id="SM00919"/>
    </source>
</evidence>
<dbReference type="InterPro" id="IPR001891">
    <property type="entry name" value="Malic_OxRdtase"/>
</dbReference>
<feature type="domain" description="Malic enzyme N-terminal" evidence="8">
    <location>
        <begin position="18"/>
        <end position="151"/>
    </location>
</feature>
<dbReference type="EMBL" id="QMIF01000001">
    <property type="protein sequence ID" value="TVM36787.1"/>
    <property type="molecule type" value="Genomic_DNA"/>
</dbReference>
<dbReference type="InterPro" id="IPR037062">
    <property type="entry name" value="Malic_N_dom_sf"/>
</dbReference>
<dbReference type="InterPro" id="IPR012302">
    <property type="entry name" value="Malic_NAD-bd"/>
</dbReference>
<evidence type="ECO:0000256" key="5">
    <source>
        <dbReference type="PIRSR" id="PIRSR000106-3"/>
    </source>
</evidence>
<dbReference type="SUPFAM" id="SSF53223">
    <property type="entry name" value="Aminoacid dehydrogenase-like, N-terminal domain"/>
    <property type="match status" value="1"/>
</dbReference>
<dbReference type="InterPro" id="IPR036291">
    <property type="entry name" value="NAD(P)-bd_dom_sf"/>
</dbReference>
<protein>
    <submittedName>
        <fullName evidence="10">NAD-dependent malic enzyme</fullName>
    </submittedName>
    <submittedName>
        <fullName evidence="9">NADP-dependent malic enzyme</fullName>
    </submittedName>
</protein>
<feature type="binding site" evidence="4">
    <location>
        <position position="317"/>
    </location>
    <ligand>
        <name>(S)-malate</name>
        <dbReference type="ChEBI" id="CHEBI:15589"/>
    </ligand>
</feature>
<feature type="active site" description="Proton donor" evidence="3">
    <location>
        <position position="39"/>
    </location>
</feature>
<organism evidence="10 11">
    <name type="scientific">Oceanidesulfovibrio marinus</name>
    <dbReference type="NCBI Taxonomy" id="370038"/>
    <lineage>
        <taxon>Bacteria</taxon>
        <taxon>Pseudomonadati</taxon>
        <taxon>Thermodesulfobacteriota</taxon>
        <taxon>Desulfovibrionia</taxon>
        <taxon>Desulfovibrionales</taxon>
        <taxon>Desulfovibrionaceae</taxon>
        <taxon>Oceanidesulfovibrio</taxon>
    </lineage>
</organism>
<name>A0A6P1ZQN8_9BACT</name>
<dbReference type="Pfam" id="PF03949">
    <property type="entry name" value="Malic_M"/>
    <property type="match status" value="1"/>
</dbReference>
<proteinExistence type="inferred from homology"/>
<feature type="binding site" evidence="5">
    <location>
        <position position="162"/>
    </location>
    <ligand>
        <name>a divalent metal cation</name>
        <dbReference type="ChEBI" id="CHEBI:60240"/>
    </ligand>
</feature>
<evidence type="ECO:0000256" key="6">
    <source>
        <dbReference type="RuleBase" id="RU003427"/>
    </source>
</evidence>
<dbReference type="PANTHER" id="PTHR43237">
    <property type="entry name" value="NADP-DEPENDENT MALIC ENZYME"/>
    <property type="match status" value="1"/>
</dbReference>
<evidence type="ECO:0000256" key="3">
    <source>
        <dbReference type="PIRSR" id="PIRSR000106-1"/>
    </source>
</evidence>
<sequence>MNEEEIYRKAVDLVANARGKLEVTNKVGANNLEELSIAYTPGVAEPTRAVHADKSLQYQYTAKASMLAIVTDGTAVLGLGNVGPEAAMVVMEGKGVMLKHFANADPVPLCLSTTDVDEIVKTVKNVEPSFGFFFLEDIAAPRCFEIEERLNRELNVPVFHDDQHGTAMAICAGLKNVARLSGCDLSSKRVVISGAGASAIATANLLFELGIDKITMFDSKGALSKNRNDLNKYKQSVVDRSSVALEGNLADAFKGADIFIGLSRAGLVSKEMVASMNPDATIFALANPDPEIFPPDAIEAGARYIGTGRFDFPNTVNNLLAFPGIVKGAMRSRAAHITLAMKLAAIDAIANYVTDDKLSETYLLPNPLDMNLSDSVATAIAAVADS</sequence>
<dbReference type="InterPro" id="IPR046346">
    <property type="entry name" value="Aminoacid_DH-like_N_sf"/>
</dbReference>
<dbReference type="GO" id="GO:0046872">
    <property type="term" value="F:metal ion binding"/>
    <property type="evidence" value="ECO:0007669"/>
    <property type="project" value="UniProtKB-KW"/>
</dbReference>
<dbReference type="PRINTS" id="PR00072">
    <property type="entry name" value="MALOXRDTASE"/>
</dbReference>
<reference evidence="10 11" key="1">
    <citation type="submission" date="2018-06" db="EMBL/GenBank/DDBJ databases">
        <title>Complete genome of Desulfovibrio marinus P48SEP.</title>
        <authorList>
            <person name="Crispim J.S."/>
            <person name="Vidigal P.M.P."/>
            <person name="Silva L.C.F."/>
            <person name="Araujo L.C."/>
            <person name="Laguardia C.N."/>
            <person name="Dias R.S."/>
            <person name="Sousa M.P."/>
            <person name="Paula S.O."/>
            <person name="Silva C."/>
        </authorList>
    </citation>
    <scope>NUCLEOTIDE SEQUENCE [LARGE SCALE GENOMIC DNA]</scope>
    <source>
        <strain evidence="10 11">P48SEP</strain>
    </source>
</reference>
<feature type="binding site" evidence="5">
    <location>
        <position position="136"/>
    </location>
    <ligand>
        <name>a divalent metal cation</name>
        <dbReference type="ChEBI" id="CHEBI:60240"/>
    </ligand>
</feature>